<sequence length="145" mass="16438">MFGVTLLPSIMYHNVDDLIVDAIKNIQDKMNPMINQSNLDLSQPSKGKTRHGLFDSLLICESLSDTVTKLDHPLTLVAYEKLDNECLIFVLNYAGELFEDDTMDDLLAVTNELLTQIANNQVTLVNELNFLPLKQLNKINEWNNT</sequence>
<dbReference type="AlphaFoldDB" id="A0A821NUW9"/>
<dbReference type="SUPFAM" id="SSF52777">
    <property type="entry name" value="CoA-dependent acyltransferases"/>
    <property type="match status" value="1"/>
</dbReference>
<proteinExistence type="predicted"/>
<evidence type="ECO:0000313" key="1">
    <source>
        <dbReference type="EMBL" id="CAF4793263.1"/>
    </source>
</evidence>
<dbReference type="Gene3D" id="3.30.559.30">
    <property type="entry name" value="Nonribosomal peptide synthetase, condensation domain"/>
    <property type="match status" value="1"/>
</dbReference>
<accession>A0A821NUW9</accession>
<protein>
    <submittedName>
        <fullName evidence="1">Uncharacterized protein</fullName>
    </submittedName>
</protein>
<organism evidence="1 2">
    <name type="scientific">Rotaria socialis</name>
    <dbReference type="NCBI Taxonomy" id="392032"/>
    <lineage>
        <taxon>Eukaryota</taxon>
        <taxon>Metazoa</taxon>
        <taxon>Spiralia</taxon>
        <taxon>Gnathifera</taxon>
        <taxon>Rotifera</taxon>
        <taxon>Eurotatoria</taxon>
        <taxon>Bdelloidea</taxon>
        <taxon>Philodinida</taxon>
        <taxon>Philodinidae</taxon>
        <taxon>Rotaria</taxon>
    </lineage>
</organism>
<dbReference type="EMBL" id="CAJOBP010046734">
    <property type="protein sequence ID" value="CAF4793263.1"/>
    <property type="molecule type" value="Genomic_DNA"/>
</dbReference>
<gene>
    <name evidence="1" type="ORF">UJA718_LOCUS40937</name>
</gene>
<name>A0A821NUW9_9BILA</name>
<evidence type="ECO:0000313" key="2">
    <source>
        <dbReference type="Proteomes" id="UP000663873"/>
    </source>
</evidence>
<reference evidence="1" key="1">
    <citation type="submission" date="2021-02" db="EMBL/GenBank/DDBJ databases">
        <authorList>
            <person name="Nowell W R."/>
        </authorList>
    </citation>
    <scope>NUCLEOTIDE SEQUENCE</scope>
</reference>
<feature type="non-terminal residue" evidence="1">
    <location>
        <position position="145"/>
    </location>
</feature>
<comment type="caution">
    <text evidence="1">The sequence shown here is derived from an EMBL/GenBank/DDBJ whole genome shotgun (WGS) entry which is preliminary data.</text>
</comment>
<keyword evidence="2" id="KW-1185">Reference proteome</keyword>
<dbReference type="Proteomes" id="UP000663873">
    <property type="component" value="Unassembled WGS sequence"/>
</dbReference>